<feature type="compositionally biased region" description="Low complexity" evidence="1">
    <location>
        <begin position="1004"/>
        <end position="1022"/>
    </location>
</feature>
<feature type="compositionally biased region" description="Basic and acidic residues" evidence="1">
    <location>
        <begin position="941"/>
        <end position="952"/>
    </location>
</feature>
<feature type="compositionally biased region" description="Low complexity" evidence="1">
    <location>
        <begin position="842"/>
        <end position="854"/>
    </location>
</feature>
<feature type="compositionally biased region" description="Low complexity" evidence="1">
    <location>
        <begin position="204"/>
        <end position="220"/>
    </location>
</feature>
<feature type="region of interest" description="Disordered" evidence="1">
    <location>
        <begin position="195"/>
        <end position="250"/>
    </location>
</feature>
<feature type="region of interest" description="Disordered" evidence="1">
    <location>
        <begin position="725"/>
        <end position="751"/>
    </location>
</feature>
<feature type="compositionally biased region" description="Acidic residues" evidence="1">
    <location>
        <begin position="960"/>
        <end position="981"/>
    </location>
</feature>
<gene>
    <name evidence="2" type="ORF">PTTW11_09170</name>
</gene>
<feature type="region of interest" description="Disordered" evidence="1">
    <location>
        <begin position="800"/>
        <end position="1022"/>
    </location>
</feature>
<feature type="region of interest" description="Disordered" evidence="1">
    <location>
        <begin position="286"/>
        <end position="351"/>
    </location>
</feature>
<feature type="compositionally biased region" description="Gly residues" evidence="1">
    <location>
        <begin position="741"/>
        <end position="751"/>
    </location>
</feature>
<feature type="compositionally biased region" description="Polar residues" evidence="1">
    <location>
        <begin position="586"/>
        <end position="602"/>
    </location>
</feature>
<feature type="compositionally biased region" description="Low complexity" evidence="1">
    <location>
        <begin position="623"/>
        <end position="640"/>
    </location>
</feature>
<feature type="region of interest" description="Disordered" evidence="1">
    <location>
        <begin position="30"/>
        <end position="50"/>
    </location>
</feature>
<feature type="compositionally biased region" description="Polar residues" evidence="1">
    <location>
        <begin position="830"/>
        <end position="841"/>
    </location>
</feature>
<feature type="compositionally biased region" description="Low complexity" evidence="1">
    <location>
        <begin position="41"/>
        <end position="50"/>
    </location>
</feature>
<feature type="compositionally biased region" description="Pro residues" evidence="1">
    <location>
        <begin position="525"/>
        <end position="542"/>
    </location>
</feature>
<sequence>MSTHQRQHPVSRKAFLVGDNTVRTEMQPATAGLGSADEASSRSASPISHSTRGFCKTCDNIIGDFYNSWYRITGSYYVPALLGSYSVLLKSAGKLKAASKGTDLEGCSDQGQLLPPHLICPHPGRKSVTCTIQPLVCPHPTCNDVPLGFTVITAPAGKNNFRGRDFFKLSRIELRCARAGTDQYIVVKPREGAAPPDLLATEDTPSPSSSISTPKASSTTAMEVDSRPSSFSHVGYPHGLRGQAHNHHRPQPAMHQIDVSRHLVTASPMPMHSPIPSPVQSIIQKTASNPVSPPTSARDSSTEDRMPNQESSRESATNAAGGGQQAPPSGALQVQSLRKTSHTNGHTYPRSPHEIGIEAIERLQTQISQNSGALSAHTRDIRRGEEFTQQLEATLRQEFQTQLFRQNADIQRLEESQQRLHHDVQGMRHTMEAVRHELQAMRVDKQSRAGAVLDRSFRGQEGAVELMAKQIAELSHKTSDIDHLKVHIEIMKGKIHRLEQAAAHAASRSPLQPYHALKAPVSQPLQPPHIAAPPHRAPPAAPPNEKTLQPTPEVQHRRPSFPVPSSVPATASIAATVPAPTPTTSWEVVNNAGTKRSYQSGVESPREATINIPSSPKRQKLDSTTTQAPTPTVQPQTSAPEPSLASQTQQSIYAPYATQDAPSDQSWQPESQRMIEHRPRGRGRGGGIGGRGGRVRRSMPGHLHDTIEWEKDDWHGDSHVSPDSFYDSVSRGERGGIARRGSGGGGARGGYAGSERANSLGLQGVSTGMHFGFGSSQDSLYGSGKKTRTKPVRNADGVLIRKDGRPDMRSQSSAANLRKVHQRKEGDASHSPTAFTSVNGQSVISINIPDSPSPSGYPADPTASDKHNAIMGKMFPAGLDASRKQHDYSRQAFEDDDQTIHVRRESHGVTTRSAHLRIKSEQVESPSEQDADMSGTEEQGEIEHDQSPERRSSQCGGVELAEDGPDDDSAEQLQAEAEEERDESHTGAISQTVAETQVPDSSDPATTTAGAGEEPTPIEVFD</sequence>
<evidence type="ECO:0000313" key="2">
    <source>
        <dbReference type="EMBL" id="CAE7203066.1"/>
    </source>
</evidence>
<feature type="compositionally biased region" description="Low complexity" evidence="1">
    <location>
        <begin position="563"/>
        <end position="585"/>
    </location>
</feature>
<feature type="compositionally biased region" description="Basic and acidic residues" evidence="1">
    <location>
        <begin position="300"/>
        <end position="313"/>
    </location>
</feature>
<feature type="compositionally biased region" description="Polar residues" evidence="1">
    <location>
        <begin position="332"/>
        <end position="346"/>
    </location>
</feature>
<protein>
    <submittedName>
        <fullName evidence="2">Uncharacterized protein</fullName>
    </submittedName>
</protein>
<feature type="compositionally biased region" description="Polar residues" evidence="1">
    <location>
        <begin position="987"/>
        <end position="1000"/>
    </location>
</feature>
<name>A0A6S6WBP1_9PLEO</name>
<dbReference type="Proteomes" id="UP000472372">
    <property type="component" value="Chromosome 8"/>
</dbReference>
<reference evidence="2" key="1">
    <citation type="submission" date="2021-02" db="EMBL/GenBank/DDBJ databases">
        <authorList>
            <person name="Syme A R."/>
            <person name="Syme A R."/>
            <person name="Moolhuijzen P."/>
        </authorList>
    </citation>
    <scope>NUCLEOTIDE SEQUENCE</scope>
    <source>
        <strain evidence="2">W1-1</strain>
    </source>
</reference>
<proteinExistence type="predicted"/>
<dbReference type="AlphaFoldDB" id="A0A6S6WBP1"/>
<evidence type="ECO:0000256" key="1">
    <source>
        <dbReference type="SAM" id="MobiDB-lite"/>
    </source>
</evidence>
<dbReference type="EMBL" id="HG992984">
    <property type="protein sequence ID" value="CAE7203066.1"/>
    <property type="molecule type" value="Genomic_DNA"/>
</dbReference>
<feature type="compositionally biased region" description="Polar residues" evidence="1">
    <location>
        <begin position="286"/>
        <end position="299"/>
    </location>
</feature>
<evidence type="ECO:0000313" key="3">
    <source>
        <dbReference type="Proteomes" id="UP000472372"/>
    </source>
</evidence>
<feature type="compositionally biased region" description="Polar residues" evidence="1">
    <location>
        <begin position="660"/>
        <end position="671"/>
    </location>
</feature>
<feature type="region of interest" description="Disordered" evidence="1">
    <location>
        <begin position="523"/>
        <end position="702"/>
    </location>
</feature>
<accession>A0A6S6WBP1</accession>
<organism evidence="2 3">
    <name type="scientific">Pyrenophora teres f. teres</name>
    <dbReference type="NCBI Taxonomy" id="97479"/>
    <lineage>
        <taxon>Eukaryota</taxon>
        <taxon>Fungi</taxon>
        <taxon>Dikarya</taxon>
        <taxon>Ascomycota</taxon>
        <taxon>Pezizomycotina</taxon>
        <taxon>Dothideomycetes</taxon>
        <taxon>Pleosporomycetidae</taxon>
        <taxon>Pleosporales</taxon>
        <taxon>Pleosporineae</taxon>
        <taxon>Pleosporaceae</taxon>
        <taxon>Pyrenophora</taxon>
    </lineage>
</organism>
<feature type="compositionally biased region" description="Basic and acidic residues" evidence="1">
    <location>
        <begin position="881"/>
        <end position="907"/>
    </location>
</feature>